<gene>
    <name evidence="4" type="ORF">Y1Q_0012935</name>
</gene>
<dbReference type="Pfam" id="PF00078">
    <property type="entry name" value="RVT_1"/>
    <property type="match status" value="1"/>
</dbReference>
<accession>A0A151P1U8</accession>
<dbReference type="EMBL" id="AKHW03001255">
    <property type="protein sequence ID" value="KYO43057.1"/>
    <property type="molecule type" value="Genomic_DNA"/>
</dbReference>
<dbReference type="InterPro" id="IPR051320">
    <property type="entry name" value="Viral_Replic_Matur_Polypro"/>
</dbReference>
<evidence type="ECO:0000256" key="2">
    <source>
        <dbReference type="ARBA" id="ARBA00012180"/>
    </source>
</evidence>
<dbReference type="Gene3D" id="3.10.10.10">
    <property type="entry name" value="HIV Type 1 Reverse Transcriptase, subunit A, domain 1"/>
    <property type="match status" value="1"/>
</dbReference>
<comment type="caution">
    <text evidence="4">The sequence shown here is derived from an EMBL/GenBank/DDBJ whole genome shotgun (WGS) entry which is preliminary data.</text>
</comment>
<dbReference type="EC" id="3.1.26.4" evidence="2"/>
<dbReference type="InterPro" id="IPR043128">
    <property type="entry name" value="Rev_trsase/Diguanyl_cyclase"/>
</dbReference>
<feature type="domain" description="Reverse transcriptase" evidence="3">
    <location>
        <begin position="58"/>
        <end position="191"/>
    </location>
</feature>
<evidence type="ECO:0000256" key="1">
    <source>
        <dbReference type="ARBA" id="ARBA00010879"/>
    </source>
</evidence>
<reference evidence="4 5" key="1">
    <citation type="journal article" date="2012" name="Genome Biol.">
        <title>Sequencing three crocodilian genomes to illuminate the evolution of archosaurs and amniotes.</title>
        <authorList>
            <person name="St John J.A."/>
            <person name="Braun E.L."/>
            <person name="Isberg S.R."/>
            <person name="Miles L.G."/>
            <person name="Chong A.Y."/>
            <person name="Gongora J."/>
            <person name="Dalzell P."/>
            <person name="Moran C."/>
            <person name="Bed'hom B."/>
            <person name="Abzhanov A."/>
            <person name="Burgess S.C."/>
            <person name="Cooksey A.M."/>
            <person name="Castoe T.A."/>
            <person name="Crawford N.G."/>
            <person name="Densmore L.D."/>
            <person name="Drew J.C."/>
            <person name="Edwards S.V."/>
            <person name="Faircloth B.C."/>
            <person name="Fujita M.K."/>
            <person name="Greenwold M.J."/>
            <person name="Hoffmann F.G."/>
            <person name="Howard J.M."/>
            <person name="Iguchi T."/>
            <person name="Janes D.E."/>
            <person name="Khan S.Y."/>
            <person name="Kohno S."/>
            <person name="de Koning A.J."/>
            <person name="Lance S.L."/>
            <person name="McCarthy F.M."/>
            <person name="McCormack J.E."/>
            <person name="Merchant M.E."/>
            <person name="Peterson D.G."/>
            <person name="Pollock D.D."/>
            <person name="Pourmand N."/>
            <person name="Raney B.J."/>
            <person name="Roessler K.A."/>
            <person name="Sanford J.R."/>
            <person name="Sawyer R.H."/>
            <person name="Schmidt C.J."/>
            <person name="Triplett E.W."/>
            <person name="Tuberville T.D."/>
            <person name="Venegas-Anaya M."/>
            <person name="Howard J.T."/>
            <person name="Jarvis E.D."/>
            <person name="Guillette L.J.Jr."/>
            <person name="Glenn T.C."/>
            <person name="Green R.E."/>
            <person name="Ray D.A."/>
        </authorList>
    </citation>
    <scope>NUCLEOTIDE SEQUENCE [LARGE SCALE GENOMIC DNA]</scope>
    <source>
        <strain evidence="4">KSC_2009_1</strain>
    </source>
</reference>
<dbReference type="InterPro" id="IPR000477">
    <property type="entry name" value="RT_dom"/>
</dbReference>
<keyword evidence="5" id="KW-1185">Reference proteome</keyword>
<protein>
    <recommendedName>
        <fullName evidence="2">ribonuclease H</fullName>
        <ecNumber evidence="2">3.1.26.4</ecNumber>
    </recommendedName>
</protein>
<name>A0A151P1U8_ALLMI</name>
<dbReference type="PANTHER" id="PTHR33064:SF36">
    <property type="entry name" value="CCHC-TYPE DOMAIN-CONTAINING PROTEIN"/>
    <property type="match status" value="1"/>
</dbReference>
<dbReference type="SUPFAM" id="SSF56672">
    <property type="entry name" value="DNA/RNA polymerases"/>
    <property type="match status" value="1"/>
</dbReference>
<evidence type="ECO:0000259" key="3">
    <source>
        <dbReference type="Pfam" id="PF00078"/>
    </source>
</evidence>
<sequence>MLCNMSIWRYKPIPTKDSLKGALIDLLQRLEQQGCIQLITASTRLSPGWGIAKPGKPNEVQLVVDYREANKRCQPLMQPSPSMLPQYLYEMAQFQKDTWVGTTLDLKDMFFSIPIDDVEGALNMCVNGTTYKWTVCPQGYRNAPALATSAMNDTLREFRTSYILPSPDELKIWSYVDDLTIMGRTRQAVTEVSNKS</sequence>
<dbReference type="GO" id="GO:0004523">
    <property type="term" value="F:RNA-DNA hybrid ribonuclease activity"/>
    <property type="evidence" value="ECO:0007669"/>
    <property type="project" value="UniProtKB-EC"/>
</dbReference>
<dbReference type="Gene3D" id="3.30.70.270">
    <property type="match status" value="1"/>
</dbReference>
<dbReference type="STRING" id="8496.A0A151P1U8"/>
<organism evidence="4 5">
    <name type="scientific">Alligator mississippiensis</name>
    <name type="common">American alligator</name>
    <dbReference type="NCBI Taxonomy" id="8496"/>
    <lineage>
        <taxon>Eukaryota</taxon>
        <taxon>Metazoa</taxon>
        <taxon>Chordata</taxon>
        <taxon>Craniata</taxon>
        <taxon>Vertebrata</taxon>
        <taxon>Euteleostomi</taxon>
        <taxon>Archelosauria</taxon>
        <taxon>Archosauria</taxon>
        <taxon>Crocodylia</taxon>
        <taxon>Alligatoridae</taxon>
        <taxon>Alligatorinae</taxon>
        <taxon>Alligator</taxon>
    </lineage>
</organism>
<dbReference type="PANTHER" id="PTHR33064">
    <property type="entry name" value="POL PROTEIN"/>
    <property type="match status" value="1"/>
</dbReference>
<evidence type="ECO:0000313" key="4">
    <source>
        <dbReference type="EMBL" id="KYO43057.1"/>
    </source>
</evidence>
<proteinExistence type="inferred from homology"/>
<dbReference type="InterPro" id="IPR043502">
    <property type="entry name" value="DNA/RNA_pol_sf"/>
</dbReference>
<dbReference type="AlphaFoldDB" id="A0A151P1U8"/>
<comment type="similarity">
    <text evidence="1">Belongs to the beta type-B retroviral polymerase family. HERV class-II K(HML-2) pol subfamily.</text>
</comment>
<evidence type="ECO:0000313" key="5">
    <source>
        <dbReference type="Proteomes" id="UP000050525"/>
    </source>
</evidence>
<dbReference type="Proteomes" id="UP000050525">
    <property type="component" value="Unassembled WGS sequence"/>
</dbReference>